<dbReference type="AlphaFoldDB" id="A0A6L5Y2N4"/>
<evidence type="ECO:0000259" key="2">
    <source>
        <dbReference type="PROSITE" id="PS51677"/>
    </source>
</evidence>
<dbReference type="CDD" id="cd10944">
    <property type="entry name" value="CE4_SmPgdA_like"/>
    <property type="match status" value="1"/>
</dbReference>
<dbReference type="InterPro" id="IPR011330">
    <property type="entry name" value="Glyco_hydro/deAcase_b/a-brl"/>
</dbReference>
<keyword evidence="4" id="KW-1185">Reference proteome</keyword>
<dbReference type="Gene3D" id="3.20.20.370">
    <property type="entry name" value="Glycoside hydrolase/deacetylase"/>
    <property type="match status" value="1"/>
</dbReference>
<gene>
    <name evidence="3" type="ORF">FYJ58_12140</name>
</gene>
<accession>A0A6L5Y2N4</accession>
<dbReference type="RefSeq" id="WP_154520012.1">
    <property type="nucleotide sequence ID" value="NZ_VUMT01000023.1"/>
</dbReference>
<dbReference type="Proteomes" id="UP000482209">
    <property type="component" value="Unassembled WGS sequence"/>
</dbReference>
<reference evidence="3 4" key="1">
    <citation type="submission" date="2019-08" db="EMBL/GenBank/DDBJ databases">
        <title>In-depth cultivation of the pig gut microbiome towards novel bacterial diversity and tailored functional studies.</title>
        <authorList>
            <person name="Wylensek D."/>
            <person name="Hitch T.C.A."/>
            <person name="Clavel T."/>
        </authorList>
    </citation>
    <scope>NUCLEOTIDE SEQUENCE [LARGE SCALE GENOMIC DNA]</scope>
    <source>
        <strain evidence="3 4">WCA-693-APC-MOT-I</strain>
    </source>
</reference>
<dbReference type="GO" id="GO:0016810">
    <property type="term" value="F:hydrolase activity, acting on carbon-nitrogen (but not peptide) bonds"/>
    <property type="evidence" value="ECO:0007669"/>
    <property type="project" value="InterPro"/>
</dbReference>
<comment type="caution">
    <text evidence="3">The sequence shown here is derived from an EMBL/GenBank/DDBJ whole genome shotgun (WGS) entry which is preliminary data.</text>
</comment>
<evidence type="ECO:0000313" key="3">
    <source>
        <dbReference type="EMBL" id="MSS64618.1"/>
    </source>
</evidence>
<keyword evidence="1" id="KW-0472">Membrane</keyword>
<dbReference type="PROSITE" id="PS51677">
    <property type="entry name" value="NODB"/>
    <property type="match status" value="1"/>
</dbReference>
<dbReference type="Pfam" id="PF01522">
    <property type="entry name" value="Polysacc_deac_1"/>
    <property type="match status" value="1"/>
</dbReference>
<dbReference type="InterPro" id="IPR050248">
    <property type="entry name" value="Polysacc_deacetylase_ArnD"/>
</dbReference>
<keyword evidence="1" id="KW-1133">Transmembrane helix</keyword>
<keyword evidence="1" id="KW-0812">Transmembrane</keyword>
<dbReference type="GO" id="GO:0005975">
    <property type="term" value="P:carbohydrate metabolic process"/>
    <property type="evidence" value="ECO:0007669"/>
    <property type="project" value="InterPro"/>
</dbReference>
<name>A0A6L5Y2N4_9FIRM</name>
<dbReference type="PANTHER" id="PTHR10587:SF125">
    <property type="entry name" value="POLYSACCHARIDE DEACETYLASE YHEN-RELATED"/>
    <property type="match status" value="1"/>
</dbReference>
<feature type="domain" description="NodB homology" evidence="2">
    <location>
        <begin position="108"/>
        <end position="298"/>
    </location>
</feature>
<feature type="transmembrane region" description="Helical" evidence="1">
    <location>
        <begin position="22"/>
        <end position="43"/>
    </location>
</feature>
<sequence length="316" mass="36470">METISHRNVDERRKRVRRLKKLIVAVVIVTLLLLTVCCLLLFFKIEKLESRVDTIVAKKNNIEEFTSEEKVASSIVYSADTKTKEQWEGKDSEKLTKEEELDKTIKEKKVYLTFDDGPGQYTDELLDVLAEYDIKATFFVIGKSDEHSIKMYKRIVKEGHTLAMHSYTHKYDKIYESVKMFDEDFNKLSDLLYEATGERPKYYRFPGGSSNTVSNLPMTNFISYLNKKGITYFDWNVINGDATGKKLSSEQMINSVMSGIRQHDTSIVLMHDMVSKNTTVKSLPALIEKLQKEDYVILPITKYTKAIQHVKAESVK</sequence>
<evidence type="ECO:0000256" key="1">
    <source>
        <dbReference type="SAM" id="Phobius"/>
    </source>
</evidence>
<dbReference type="SUPFAM" id="SSF88713">
    <property type="entry name" value="Glycoside hydrolase/deacetylase"/>
    <property type="match status" value="1"/>
</dbReference>
<evidence type="ECO:0000313" key="4">
    <source>
        <dbReference type="Proteomes" id="UP000482209"/>
    </source>
</evidence>
<dbReference type="EMBL" id="VUMT01000023">
    <property type="protein sequence ID" value="MSS64618.1"/>
    <property type="molecule type" value="Genomic_DNA"/>
</dbReference>
<dbReference type="PANTHER" id="PTHR10587">
    <property type="entry name" value="GLYCOSYL TRANSFERASE-RELATED"/>
    <property type="match status" value="1"/>
</dbReference>
<proteinExistence type="predicted"/>
<organism evidence="3 4">
    <name type="scientific">Velocimicrobium porci</name>
    <dbReference type="NCBI Taxonomy" id="2606634"/>
    <lineage>
        <taxon>Bacteria</taxon>
        <taxon>Bacillati</taxon>
        <taxon>Bacillota</taxon>
        <taxon>Clostridia</taxon>
        <taxon>Lachnospirales</taxon>
        <taxon>Lachnospiraceae</taxon>
        <taxon>Velocimicrobium</taxon>
    </lineage>
</organism>
<protein>
    <submittedName>
        <fullName evidence="3">Polysaccharide deacetylase</fullName>
    </submittedName>
</protein>
<dbReference type="InterPro" id="IPR002509">
    <property type="entry name" value="NODB_dom"/>
</dbReference>